<dbReference type="AlphaFoldDB" id="A0A931J4R4"/>
<dbReference type="GO" id="GO:0008081">
    <property type="term" value="F:phosphoric diester hydrolase activity"/>
    <property type="evidence" value="ECO:0007669"/>
    <property type="project" value="UniProtKB-ARBA"/>
</dbReference>
<dbReference type="PROSITE" id="PS51832">
    <property type="entry name" value="HD_GYP"/>
    <property type="match status" value="1"/>
</dbReference>
<name>A0A931J4R4_9BURK</name>
<feature type="domain" description="HD-GYP" evidence="2">
    <location>
        <begin position="110"/>
        <end position="256"/>
    </location>
</feature>
<feature type="coiled-coil region" evidence="1">
    <location>
        <begin position="382"/>
        <end position="416"/>
    </location>
</feature>
<keyword evidence="4" id="KW-1185">Reference proteome</keyword>
<reference evidence="3" key="1">
    <citation type="submission" date="2020-12" db="EMBL/GenBank/DDBJ databases">
        <title>The genome sequence of Inhella sp. 1Y17.</title>
        <authorList>
            <person name="Liu Y."/>
        </authorList>
    </citation>
    <scope>NUCLEOTIDE SEQUENCE</scope>
    <source>
        <strain evidence="3">1Y17</strain>
    </source>
</reference>
<evidence type="ECO:0000313" key="3">
    <source>
        <dbReference type="EMBL" id="MBH9579591.1"/>
    </source>
</evidence>
<protein>
    <submittedName>
        <fullName evidence="3">HD domain-containing protein</fullName>
    </submittedName>
</protein>
<dbReference type="PANTHER" id="PTHR43155">
    <property type="entry name" value="CYCLIC DI-GMP PHOSPHODIESTERASE PA4108-RELATED"/>
    <property type="match status" value="1"/>
</dbReference>
<dbReference type="Pfam" id="PF13487">
    <property type="entry name" value="HD_5"/>
    <property type="match status" value="1"/>
</dbReference>
<evidence type="ECO:0000256" key="1">
    <source>
        <dbReference type="SAM" id="Coils"/>
    </source>
</evidence>
<dbReference type="PANTHER" id="PTHR43155:SF2">
    <property type="entry name" value="CYCLIC DI-GMP PHOSPHODIESTERASE PA4108"/>
    <property type="match status" value="1"/>
</dbReference>
<comment type="caution">
    <text evidence="3">The sequence shown here is derived from an EMBL/GenBank/DDBJ whole genome shotgun (WGS) entry which is preliminary data.</text>
</comment>
<dbReference type="EMBL" id="JAEDAK010000026">
    <property type="protein sequence ID" value="MBH9579591.1"/>
    <property type="molecule type" value="Genomic_DNA"/>
</dbReference>
<evidence type="ECO:0000313" key="4">
    <source>
        <dbReference type="Proteomes" id="UP000613266"/>
    </source>
</evidence>
<proteinExistence type="predicted"/>
<evidence type="ECO:0000259" key="2">
    <source>
        <dbReference type="PROSITE" id="PS51832"/>
    </source>
</evidence>
<dbReference type="InterPro" id="IPR037522">
    <property type="entry name" value="HD_GYP_dom"/>
</dbReference>
<gene>
    <name evidence="3" type="ORF">I7X39_22070</name>
</gene>
<dbReference type="SUPFAM" id="SSF109604">
    <property type="entry name" value="HD-domain/PDEase-like"/>
    <property type="match status" value="1"/>
</dbReference>
<accession>A0A931J4R4</accession>
<keyword evidence="1" id="KW-0175">Coiled coil</keyword>
<sequence length="434" mass="47053">MGAHQEAAAEVNPHYLNHLLACGARQELMARQDILVEGGACLLSQGSRIGPAARERLLLNRLTQPLEACVQFQHPVTGPQLAEQAQQLLETDELLAPLCPAGRGRPLPESLGRLELSPSVQALLTLLADQRRLPHALRVALLTLSQARRLLPGQVERHQQLALAALLHDVGELYLDPELLGQADTLAALQWRPIASHPLIAHRLLQRMEGAGPAVAAAVLDHHERLDGFGFPRGIAQGAFPLDHQVLAAAEWLAGLLEAGGSALLRASIAARLIPGEFHPALLGWVHQAAQAPQARNWEPAPLALGQVRVERLARALQQARTLLPWASQQQQRASATLSQLLDLHLARLRRLLAGFSSAGLDSLTPDALLHSVAEAQDAELQRDLQALVDEFCWRLQELEREALLHSSRLGAAEAAVLHRLLAQLNEPAQRAAA</sequence>
<dbReference type="Proteomes" id="UP000613266">
    <property type="component" value="Unassembled WGS sequence"/>
</dbReference>
<dbReference type="CDD" id="cd00077">
    <property type="entry name" value="HDc"/>
    <property type="match status" value="1"/>
</dbReference>
<dbReference type="RefSeq" id="WP_198113539.1">
    <property type="nucleotide sequence ID" value="NZ_JAEDAK010000026.1"/>
</dbReference>
<organism evidence="3 4">
    <name type="scientific">Inhella proteolytica</name>
    <dbReference type="NCBI Taxonomy" id="2795029"/>
    <lineage>
        <taxon>Bacteria</taxon>
        <taxon>Pseudomonadati</taxon>
        <taxon>Pseudomonadota</taxon>
        <taxon>Betaproteobacteria</taxon>
        <taxon>Burkholderiales</taxon>
        <taxon>Sphaerotilaceae</taxon>
        <taxon>Inhella</taxon>
    </lineage>
</organism>
<dbReference type="Gene3D" id="1.10.3210.10">
    <property type="entry name" value="Hypothetical protein af1432"/>
    <property type="match status" value="1"/>
</dbReference>
<dbReference type="InterPro" id="IPR003607">
    <property type="entry name" value="HD/PDEase_dom"/>
</dbReference>